<gene>
    <name evidence="3" type="ORF">LCGC14_2274740</name>
</gene>
<evidence type="ECO:0000313" key="3">
    <source>
        <dbReference type="EMBL" id="KKL53510.1"/>
    </source>
</evidence>
<dbReference type="InterPro" id="IPR058493">
    <property type="entry name" value="DUF8180"/>
</dbReference>
<reference evidence="3" key="1">
    <citation type="journal article" date="2015" name="Nature">
        <title>Complex archaea that bridge the gap between prokaryotes and eukaryotes.</title>
        <authorList>
            <person name="Spang A."/>
            <person name="Saw J.H."/>
            <person name="Jorgensen S.L."/>
            <person name="Zaremba-Niedzwiedzka K."/>
            <person name="Martijn J."/>
            <person name="Lind A.E."/>
            <person name="van Eijk R."/>
            <person name="Schleper C."/>
            <person name="Guy L."/>
            <person name="Ettema T.J."/>
        </authorList>
    </citation>
    <scope>NUCLEOTIDE SEQUENCE</scope>
</reference>
<accession>A0A0F9F8E7</accession>
<organism evidence="3">
    <name type="scientific">marine sediment metagenome</name>
    <dbReference type="NCBI Taxonomy" id="412755"/>
    <lineage>
        <taxon>unclassified sequences</taxon>
        <taxon>metagenomes</taxon>
        <taxon>ecological metagenomes</taxon>
    </lineage>
</organism>
<comment type="caution">
    <text evidence="3">The sequence shown here is derived from an EMBL/GenBank/DDBJ whole genome shotgun (WGS) entry which is preliminary data.</text>
</comment>
<sequence>MSEQDTTKKLRVLLPHWIEHNNNHIAEFRKWEREARAESGQEVALLLEKAISDMEKTGKSLSEALEKVGGPLEGGGVHHPHH</sequence>
<protein>
    <recommendedName>
        <fullName evidence="2">DUF8180 domain-containing protein</fullName>
    </recommendedName>
</protein>
<name>A0A0F9F8E7_9ZZZZ</name>
<dbReference type="AlphaFoldDB" id="A0A0F9F8E7"/>
<proteinExistence type="predicted"/>
<feature type="compositionally biased region" description="Gly residues" evidence="1">
    <location>
        <begin position="71"/>
        <end position="82"/>
    </location>
</feature>
<evidence type="ECO:0000256" key="1">
    <source>
        <dbReference type="SAM" id="MobiDB-lite"/>
    </source>
</evidence>
<feature type="domain" description="DUF8180" evidence="2">
    <location>
        <begin position="10"/>
        <end position="68"/>
    </location>
</feature>
<evidence type="ECO:0000259" key="2">
    <source>
        <dbReference type="Pfam" id="PF26551"/>
    </source>
</evidence>
<dbReference type="EMBL" id="LAZR01031520">
    <property type="protein sequence ID" value="KKL53510.1"/>
    <property type="molecule type" value="Genomic_DNA"/>
</dbReference>
<feature type="region of interest" description="Disordered" evidence="1">
    <location>
        <begin position="62"/>
        <end position="82"/>
    </location>
</feature>
<dbReference type="Pfam" id="PF26551">
    <property type="entry name" value="DUF8180"/>
    <property type="match status" value="1"/>
</dbReference>